<keyword evidence="1" id="KW-1133">Transmembrane helix</keyword>
<feature type="transmembrane region" description="Helical" evidence="1">
    <location>
        <begin position="7"/>
        <end position="25"/>
    </location>
</feature>
<evidence type="ECO:0000256" key="1">
    <source>
        <dbReference type="SAM" id="Phobius"/>
    </source>
</evidence>
<accession>M1MRX1</accession>
<dbReference type="HOGENOM" id="CLU_727043_0_0_9"/>
<proteinExistence type="predicted"/>
<evidence type="ECO:0000313" key="2">
    <source>
        <dbReference type="EMBL" id="AGF54322.1"/>
    </source>
</evidence>
<dbReference type="EMBL" id="CP004121">
    <property type="protein sequence ID" value="AGF54322.1"/>
    <property type="molecule type" value="Genomic_DNA"/>
</dbReference>
<keyword evidence="1" id="KW-0812">Transmembrane</keyword>
<dbReference type="Pfam" id="PF13416">
    <property type="entry name" value="SBP_bac_8"/>
    <property type="match status" value="1"/>
</dbReference>
<dbReference type="OrthoDB" id="9768630at2"/>
<reference evidence="2 3" key="1">
    <citation type="submission" date="2013-02" db="EMBL/GenBank/DDBJ databases">
        <title>Genome sequence of Clostridium saccharoperbutylacetonicum N1-4(HMT).</title>
        <authorList>
            <person name="Poehlein A."/>
            <person name="Daniel R."/>
        </authorList>
    </citation>
    <scope>NUCLEOTIDE SEQUENCE [LARGE SCALE GENOMIC DNA]</scope>
    <source>
        <strain evidence="3">N1-4(HMT)</strain>
    </source>
</reference>
<dbReference type="eggNOG" id="COG1653">
    <property type="taxonomic scope" value="Bacteria"/>
</dbReference>
<keyword evidence="3" id="KW-1185">Reference proteome</keyword>
<dbReference type="Gene3D" id="3.40.190.10">
    <property type="entry name" value="Periplasmic binding protein-like II"/>
    <property type="match status" value="1"/>
</dbReference>
<dbReference type="RefSeq" id="WP_015390648.1">
    <property type="nucleotide sequence ID" value="NC_020291.1"/>
</dbReference>
<gene>
    <name evidence="2" type="ORF">Cspa_c05280</name>
</gene>
<dbReference type="InterPro" id="IPR006059">
    <property type="entry name" value="SBP"/>
</dbReference>
<name>M1MRX1_9CLOT</name>
<dbReference type="AlphaFoldDB" id="M1MRX1"/>
<dbReference type="Proteomes" id="UP000011728">
    <property type="component" value="Chromosome"/>
</dbReference>
<keyword evidence="1" id="KW-0472">Membrane</keyword>
<sequence>MKNKVKYIIIFSILLVIGIISINLFQPNKEQQVKGTIEIFASEDSYDYLAECANNFTKQNEKVLITVTKLEDYSQITSGKQDTKVKNKVVNITQISRSNFEQLKFNDYVNNDKILNDYAKNFSKYRISQVKDGDNYIGIPLTSRPLALYVREDMLKTYGYKRADMNTWDDFITIGKDIYNKSNGTVKILNATGQDYEDLLDLLTMENMNSDKNVEQIKLDVQTMLTNLKNNNILNLEDGGQFLSRISSINGMRELMSLKDACEWSTGNVPSIKAGTNKFFAAEGDNLVIVNQDSDNEKLVEKFMTYIITDNDDTVKYVKQGKFFSSYLNTYASKDIEEQRKNFVGNSPLVVLSNIEEKAPEISDYDKYTKVRKELRGN</sequence>
<protein>
    <submittedName>
        <fullName evidence="2">Carbohydrate ABC transporter substrate-binding protein, CUT1 family</fullName>
    </submittedName>
</protein>
<dbReference type="SUPFAM" id="SSF53850">
    <property type="entry name" value="Periplasmic binding protein-like II"/>
    <property type="match status" value="1"/>
</dbReference>
<dbReference type="PATRIC" id="fig|931276.5.peg.488"/>
<organism evidence="2 3">
    <name type="scientific">Clostridium saccharoperbutylacetonicum N1-4(HMT)</name>
    <dbReference type="NCBI Taxonomy" id="931276"/>
    <lineage>
        <taxon>Bacteria</taxon>
        <taxon>Bacillati</taxon>
        <taxon>Bacillota</taxon>
        <taxon>Clostridia</taxon>
        <taxon>Eubacteriales</taxon>
        <taxon>Clostridiaceae</taxon>
        <taxon>Clostridium</taxon>
    </lineage>
</organism>
<evidence type="ECO:0000313" key="3">
    <source>
        <dbReference type="Proteomes" id="UP000011728"/>
    </source>
</evidence>
<dbReference type="KEGG" id="csr:Cspa_c05280"/>
<dbReference type="STRING" id="36745.CLSAP_05330"/>